<dbReference type="Proteomes" id="UP001642484">
    <property type="component" value="Unassembled WGS sequence"/>
</dbReference>
<evidence type="ECO:0000256" key="1">
    <source>
        <dbReference type="ARBA" id="ARBA00022737"/>
    </source>
</evidence>
<dbReference type="SMART" id="SM00368">
    <property type="entry name" value="LRR_RI"/>
    <property type="match status" value="4"/>
</dbReference>
<evidence type="ECO:0008006" key="4">
    <source>
        <dbReference type="Google" id="ProtNLM"/>
    </source>
</evidence>
<dbReference type="InterPro" id="IPR052201">
    <property type="entry name" value="LRR-containing_regulator"/>
</dbReference>
<dbReference type="InterPro" id="IPR001611">
    <property type="entry name" value="Leu-rich_rpt"/>
</dbReference>
<accession>A0ABP0IT76</accession>
<dbReference type="Pfam" id="PF13516">
    <property type="entry name" value="LRR_6"/>
    <property type="match status" value="3"/>
</dbReference>
<evidence type="ECO:0000313" key="3">
    <source>
        <dbReference type="Proteomes" id="UP001642484"/>
    </source>
</evidence>
<dbReference type="EMBL" id="CAXAMN010003492">
    <property type="protein sequence ID" value="CAK9004883.1"/>
    <property type="molecule type" value="Genomic_DNA"/>
</dbReference>
<proteinExistence type="predicted"/>
<reference evidence="2 3" key="1">
    <citation type="submission" date="2024-02" db="EMBL/GenBank/DDBJ databases">
        <authorList>
            <person name="Chen Y."/>
            <person name="Shah S."/>
            <person name="Dougan E. K."/>
            <person name="Thang M."/>
            <person name="Chan C."/>
        </authorList>
    </citation>
    <scope>NUCLEOTIDE SEQUENCE [LARGE SCALE GENOMIC DNA]</scope>
</reference>
<comment type="caution">
    <text evidence="2">The sequence shown here is derived from an EMBL/GenBank/DDBJ whole genome shotgun (WGS) entry which is preliminary data.</text>
</comment>
<sequence length="397" mass="42962">MVPQLERSLQLQDEIIQAYQQKAPELRRFAQKIKAGGSVAALQAAEEREAFLLELQKPLVARYGFEESAKGVRDAMVEYADIAENNLVTKRHNHMERLLAGGEDIDLYLGVPAQQAIRNFGTRRPAPPSQFPLVAREDFEKSFEGRRLPVPRKDMLAANTTEELAAACKRGDTLRAEALLGQSGVVNIGFHGLGPAGAKTLAQVISPKLEALELDITGNGIGPEGVKALASKIPKNLKVLKLNLSRNRLTLAGVKAIAASIPKSVEVLSLGFSGMKMGAAGAAALAEAIPPQVKDLSLDLFGNKIGDDGMDLISKALPKSLELLHVVLQQNDLSRRGFFMLDRQIGDPLNQRFLPKLKPENFIKSGEVDVTEFKEEAEPCSSVKMATLAALAAKMST</sequence>
<dbReference type="InterPro" id="IPR032675">
    <property type="entry name" value="LRR_dom_sf"/>
</dbReference>
<dbReference type="PANTHER" id="PTHR24111">
    <property type="entry name" value="LEUCINE-RICH REPEAT-CONTAINING PROTEIN 34"/>
    <property type="match status" value="1"/>
</dbReference>
<dbReference type="SUPFAM" id="SSF52047">
    <property type="entry name" value="RNI-like"/>
    <property type="match status" value="1"/>
</dbReference>
<evidence type="ECO:0000313" key="2">
    <source>
        <dbReference type="EMBL" id="CAK9004883.1"/>
    </source>
</evidence>
<protein>
    <recommendedName>
        <fullName evidence="4">Protein C10</fullName>
    </recommendedName>
</protein>
<dbReference type="Gene3D" id="3.80.10.10">
    <property type="entry name" value="Ribonuclease Inhibitor"/>
    <property type="match status" value="1"/>
</dbReference>
<keyword evidence="3" id="KW-1185">Reference proteome</keyword>
<gene>
    <name evidence="2" type="ORF">CCMP2556_LOCUS7861</name>
</gene>
<organism evidence="2 3">
    <name type="scientific">Durusdinium trenchii</name>
    <dbReference type="NCBI Taxonomy" id="1381693"/>
    <lineage>
        <taxon>Eukaryota</taxon>
        <taxon>Sar</taxon>
        <taxon>Alveolata</taxon>
        <taxon>Dinophyceae</taxon>
        <taxon>Suessiales</taxon>
        <taxon>Symbiodiniaceae</taxon>
        <taxon>Durusdinium</taxon>
    </lineage>
</organism>
<dbReference type="PANTHER" id="PTHR24111:SF0">
    <property type="entry name" value="LEUCINE-RICH REPEAT-CONTAINING PROTEIN"/>
    <property type="match status" value="1"/>
</dbReference>
<name>A0ABP0IT76_9DINO</name>
<keyword evidence="1" id="KW-0677">Repeat</keyword>